<feature type="region of interest" description="Disordered" evidence="5">
    <location>
        <begin position="207"/>
        <end position="295"/>
    </location>
</feature>
<reference evidence="8 9" key="1">
    <citation type="submission" date="2020-08" db="EMBL/GenBank/DDBJ databases">
        <title>Sequencing the genomes of 1000 actinobacteria strains.</title>
        <authorList>
            <person name="Klenk H.-P."/>
        </authorList>
    </citation>
    <scope>NUCLEOTIDE SEQUENCE [LARGE SCALE GENOMIC DNA]</scope>
    <source>
        <strain evidence="8 9">DSM 44320</strain>
    </source>
</reference>
<gene>
    <name evidence="8" type="ORF">FHR33_005992</name>
</gene>
<proteinExistence type="predicted"/>
<comment type="caution">
    <text evidence="8">The sequence shown here is derived from an EMBL/GenBank/DDBJ whole genome shotgun (WGS) entry which is preliminary data.</text>
</comment>
<dbReference type="SUPFAM" id="SSF90123">
    <property type="entry name" value="ABC transporter transmembrane region"/>
    <property type="match status" value="1"/>
</dbReference>
<feature type="compositionally biased region" description="Basic residues" evidence="5">
    <location>
        <begin position="241"/>
        <end position="263"/>
    </location>
</feature>
<sequence length="295" mass="32280">MDMEVTAWNQLYGAMNARQERRPFSAATLRRIAAFARPHKARLARFLALSLVMAALAVAAPVLAGRVVDAIVKAQPFDVVLGLAGLIAGLALAEAGLGLLTRYLSASIGEGLILDLRTAVFDHVQRMPIAFFTRTRTGALVSRLNNDVIGAQRAFTDIVSSVAGNVVTLVLTLIVMIGISWQITLLALLLLPVFVLPARRMGGRIAKLRREGRRPQRRHGHPDDRALLRARSDAGQAVRPPRARVLRVRRQGPQGPRHRRAHRRDAGGIRHRADPGLRPGPGPGVRPRRLLRPAR</sequence>
<dbReference type="InterPro" id="IPR039421">
    <property type="entry name" value="Type_1_exporter"/>
</dbReference>
<feature type="transmembrane region" description="Helical" evidence="6">
    <location>
        <begin position="79"/>
        <end position="100"/>
    </location>
</feature>
<dbReference type="AlphaFoldDB" id="A0A7W5YQX4"/>
<dbReference type="GO" id="GO:0005886">
    <property type="term" value="C:plasma membrane"/>
    <property type="evidence" value="ECO:0007669"/>
    <property type="project" value="UniProtKB-SubCell"/>
</dbReference>
<feature type="domain" description="ABC transmembrane type-1" evidence="7">
    <location>
        <begin position="47"/>
        <end position="211"/>
    </location>
</feature>
<dbReference type="PANTHER" id="PTHR43394">
    <property type="entry name" value="ATP-DEPENDENT PERMEASE MDL1, MITOCHONDRIAL"/>
    <property type="match status" value="1"/>
</dbReference>
<dbReference type="GO" id="GO:0015421">
    <property type="term" value="F:ABC-type oligopeptide transporter activity"/>
    <property type="evidence" value="ECO:0007669"/>
    <property type="project" value="TreeGrafter"/>
</dbReference>
<dbReference type="PROSITE" id="PS50929">
    <property type="entry name" value="ABC_TM1F"/>
    <property type="match status" value="1"/>
</dbReference>
<comment type="subcellular location">
    <subcellularLocation>
        <location evidence="1">Cell membrane</location>
        <topology evidence="1">Multi-pass membrane protein</topology>
    </subcellularLocation>
</comment>
<dbReference type="PANTHER" id="PTHR43394:SF1">
    <property type="entry name" value="ATP-BINDING CASSETTE SUB-FAMILY B MEMBER 10, MITOCHONDRIAL"/>
    <property type="match status" value="1"/>
</dbReference>
<evidence type="ECO:0000256" key="4">
    <source>
        <dbReference type="ARBA" id="ARBA00023136"/>
    </source>
</evidence>
<feature type="compositionally biased region" description="Basic residues" evidence="5">
    <location>
        <begin position="207"/>
        <end position="220"/>
    </location>
</feature>
<evidence type="ECO:0000259" key="7">
    <source>
        <dbReference type="PROSITE" id="PS50929"/>
    </source>
</evidence>
<accession>A0A7W5YQX4</accession>
<feature type="transmembrane region" description="Helical" evidence="6">
    <location>
        <begin position="183"/>
        <end position="201"/>
    </location>
</feature>
<keyword evidence="4 6" id="KW-0472">Membrane</keyword>
<dbReference type="Gene3D" id="1.20.1560.10">
    <property type="entry name" value="ABC transporter type 1, transmembrane domain"/>
    <property type="match status" value="1"/>
</dbReference>
<keyword evidence="2 6" id="KW-0812">Transmembrane</keyword>
<dbReference type="EMBL" id="JACIBV010000001">
    <property type="protein sequence ID" value="MBB3730132.1"/>
    <property type="molecule type" value="Genomic_DNA"/>
</dbReference>
<evidence type="ECO:0000256" key="2">
    <source>
        <dbReference type="ARBA" id="ARBA00022692"/>
    </source>
</evidence>
<evidence type="ECO:0000256" key="1">
    <source>
        <dbReference type="ARBA" id="ARBA00004651"/>
    </source>
</evidence>
<evidence type="ECO:0000256" key="5">
    <source>
        <dbReference type="SAM" id="MobiDB-lite"/>
    </source>
</evidence>
<feature type="transmembrane region" description="Helical" evidence="6">
    <location>
        <begin position="46"/>
        <end position="67"/>
    </location>
</feature>
<evidence type="ECO:0000256" key="6">
    <source>
        <dbReference type="SAM" id="Phobius"/>
    </source>
</evidence>
<dbReference type="GO" id="GO:0005524">
    <property type="term" value="F:ATP binding"/>
    <property type="evidence" value="ECO:0007669"/>
    <property type="project" value="InterPro"/>
</dbReference>
<evidence type="ECO:0000313" key="9">
    <source>
        <dbReference type="Proteomes" id="UP000579945"/>
    </source>
</evidence>
<feature type="compositionally biased region" description="Basic and acidic residues" evidence="5">
    <location>
        <begin position="264"/>
        <end position="275"/>
    </location>
</feature>
<feature type="compositionally biased region" description="Basic residues" evidence="5">
    <location>
        <begin position="286"/>
        <end position="295"/>
    </location>
</feature>
<dbReference type="Pfam" id="PF00664">
    <property type="entry name" value="ABC_membrane"/>
    <property type="match status" value="1"/>
</dbReference>
<organism evidence="8 9">
    <name type="scientific">Nonomuraea dietziae</name>
    <dbReference type="NCBI Taxonomy" id="65515"/>
    <lineage>
        <taxon>Bacteria</taxon>
        <taxon>Bacillati</taxon>
        <taxon>Actinomycetota</taxon>
        <taxon>Actinomycetes</taxon>
        <taxon>Streptosporangiales</taxon>
        <taxon>Streptosporangiaceae</taxon>
        <taxon>Nonomuraea</taxon>
    </lineage>
</organism>
<evidence type="ECO:0000256" key="3">
    <source>
        <dbReference type="ARBA" id="ARBA00022989"/>
    </source>
</evidence>
<keyword evidence="3 6" id="KW-1133">Transmembrane helix</keyword>
<evidence type="ECO:0000313" key="8">
    <source>
        <dbReference type="EMBL" id="MBB3730132.1"/>
    </source>
</evidence>
<name>A0A7W5YQX4_9ACTN</name>
<protein>
    <submittedName>
        <fullName evidence="8">ABC-type multidrug transport system fused ATPase/permease subunit</fullName>
    </submittedName>
</protein>
<dbReference type="InterPro" id="IPR011527">
    <property type="entry name" value="ABC1_TM_dom"/>
</dbReference>
<feature type="transmembrane region" description="Helical" evidence="6">
    <location>
        <begin position="158"/>
        <end position="177"/>
    </location>
</feature>
<feature type="compositionally biased region" description="Basic and acidic residues" evidence="5">
    <location>
        <begin position="221"/>
        <end position="232"/>
    </location>
</feature>
<dbReference type="Proteomes" id="UP000579945">
    <property type="component" value="Unassembled WGS sequence"/>
</dbReference>
<keyword evidence="9" id="KW-1185">Reference proteome</keyword>
<dbReference type="InterPro" id="IPR036640">
    <property type="entry name" value="ABC1_TM_sf"/>
</dbReference>